<dbReference type="GO" id="GO:0071011">
    <property type="term" value="C:precatalytic spliceosome"/>
    <property type="evidence" value="ECO:0007669"/>
    <property type="project" value="TreeGrafter"/>
</dbReference>
<name>A0A8H4LXL9_9HYPO</name>
<gene>
    <name evidence="10" type="ORF">G6O67_003957</name>
</gene>
<dbReference type="Proteomes" id="UP000557566">
    <property type="component" value="Unassembled WGS sequence"/>
</dbReference>
<dbReference type="GO" id="GO:0000398">
    <property type="term" value="P:mRNA splicing, via spliceosome"/>
    <property type="evidence" value="ECO:0007669"/>
    <property type="project" value="TreeGrafter"/>
</dbReference>
<organism evidence="10 11">
    <name type="scientific">Ophiocordyceps sinensis</name>
    <dbReference type="NCBI Taxonomy" id="72228"/>
    <lineage>
        <taxon>Eukaryota</taxon>
        <taxon>Fungi</taxon>
        <taxon>Dikarya</taxon>
        <taxon>Ascomycota</taxon>
        <taxon>Pezizomycotina</taxon>
        <taxon>Sordariomycetes</taxon>
        <taxon>Hypocreomycetidae</taxon>
        <taxon>Hypocreales</taxon>
        <taxon>Ophiocordycipitaceae</taxon>
        <taxon>Ophiocordyceps</taxon>
    </lineage>
</organism>
<dbReference type="GO" id="GO:0016607">
    <property type="term" value="C:nuclear speck"/>
    <property type="evidence" value="ECO:0007669"/>
    <property type="project" value="UniProtKB-SubCell"/>
</dbReference>
<dbReference type="PANTHER" id="PTHR13952:SF5">
    <property type="entry name" value="U1 SMALL NUCLEAR RIBONUCLEOPROTEIN 70 KDA"/>
    <property type="match status" value="1"/>
</dbReference>
<dbReference type="Gene3D" id="3.30.70.330">
    <property type="match status" value="1"/>
</dbReference>
<comment type="caution">
    <text evidence="10">The sequence shown here is derived from an EMBL/GenBank/DDBJ whole genome shotgun (WGS) entry which is preliminary data.</text>
</comment>
<dbReference type="OrthoDB" id="4207594at2759"/>
<dbReference type="Pfam" id="PF00076">
    <property type="entry name" value="RRM_1"/>
    <property type="match status" value="1"/>
</dbReference>
<evidence type="ECO:0000256" key="5">
    <source>
        <dbReference type="ARBA" id="ARBA00023242"/>
    </source>
</evidence>
<dbReference type="PANTHER" id="PTHR13952">
    <property type="entry name" value="U1 SMALL NUCLEAR RIBONUCLEOPROTEIN 70 KD"/>
    <property type="match status" value="1"/>
</dbReference>
<evidence type="ECO:0000256" key="6">
    <source>
        <dbReference type="ARBA" id="ARBA00023274"/>
    </source>
</evidence>
<keyword evidence="11" id="KW-1185">Reference proteome</keyword>
<dbReference type="InterPro" id="IPR035979">
    <property type="entry name" value="RBD_domain_sf"/>
</dbReference>
<evidence type="ECO:0000313" key="10">
    <source>
        <dbReference type="EMBL" id="KAF4507465.1"/>
    </source>
</evidence>
<accession>A0A8H4LXL9</accession>
<evidence type="ECO:0000256" key="3">
    <source>
        <dbReference type="ARBA" id="ARBA00016996"/>
    </source>
</evidence>
<reference evidence="10 11" key="1">
    <citation type="journal article" date="2020" name="Genome Biol. Evol.">
        <title>A new high-quality draft genome assembly of the Chinese cordyceps Ophiocordyceps sinensis.</title>
        <authorList>
            <person name="Shu R."/>
            <person name="Zhang J."/>
            <person name="Meng Q."/>
            <person name="Zhang H."/>
            <person name="Zhou G."/>
            <person name="Li M."/>
            <person name="Wu P."/>
            <person name="Zhao Y."/>
            <person name="Chen C."/>
            <person name="Qin Q."/>
        </authorList>
    </citation>
    <scope>NUCLEOTIDE SEQUENCE [LARGE SCALE GENOMIC DNA]</scope>
    <source>
        <strain evidence="10 11">IOZ07</strain>
    </source>
</reference>
<keyword evidence="6" id="KW-0687">Ribonucleoprotein</keyword>
<dbReference type="EMBL" id="JAAVMX010000005">
    <property type="protein sequence ID" value="KAF4507465.1"/>
    <property type="molecule type" value="Genomic_DNA"/>
</dbReference>
<evidence type="ECO:0000256" key="8">
    <source>
        <dbReference type="SAM" id="MobiDB-lite"/>
    </source>
</evidence>
<dbReference type="InterPro" id="IPR022023">
    <property type="entry name" value="U1snRNP70_N"/>
</dbReference>
<evidence type="ECO:0000256" key="4">
    <source>
        <dbReference type="ARBA" id="ARBA00022884"/>
    </source>
</evidence>
<evidence type="ECO:0000259" key="9">
    <source>
        <dbReference type="PROSITE" id="PS50102"/>
    </source>
</evidence>
<keyword evidence="4 7" id="KW-0694">RNA-binding</keyword>
<feature type="region of interest" description="Disordered" evidence="8">
    <location>
        <begin position="229"/>
        <end position="259"/>
    </location>
</feature>
<dbReference type="GO" id="GO:0030619">
    <property type="term" value="F:U1 snRNA binding"/>
    <property type="evidence" value="ECO:0007669"/>
    <property type="project" value="TreeGrafter"/>
</dbReference>
<feature type="domain" description="RRM" evidence="9">
    <location>
        <begin position="102"/>
        <end position="188"/>
    </location>
</feature>
<dbReference type="SUPFAM" id="SSF54928">
    <property type="entry name" value="RNA-binding domain, RBD"/>
    <property type="match status" value="1"/>
</dbReference>
<dbReference type="InterPro" id="IPR000504">
    <property type="entry name" value="RRM_dom"/>
</dbReference>
<dbReference type="GO" id="GO:0005685">
    <property type="term" value="C:U1 snRNP"/>
    <property type="evidence" value="ECO:0007669"/>
    <property type="project" value="TreeGrafter"/>
</dbReference>
<dbReference type="GO" id="GO:0003729">
    <property type="term" value="F:mRNA binding"/>
    <property type="evidence" value="ECO:0007669"/>
    <property type="project" value="TreeGrafter"/>
</dbReference>
<evidence type="ECO:0000256" key="1">
    <source>
        <dbReference type="ARBA" id="ARBA00004324"/>
    </source>
</evidence>
<comment type="subcellular location">
    <subcellularLocation>
        <location evidence="1">Nucleus speckle</location>
    </subcellularLocation>
    <subcellularLocation>
        <location evidence="2">Nucleus</location>
        <location evidence="2">Nucleoplasm</location>
    </subcellularLocation>
</comment>
<keyword evidence="5" id="KW-0539">Nucleus</keyword>
<feature type="compositionally biased region" description="Gly residues" evidence="8">
    <location>
        <begin position="229"/>
        <end position="254"/>
    </location>
</feature>
<dbReference type="GO" id="GO:0071004">
    <property type="term" value="C:U2-type prespliceosome"/>
    <property type="evidence" value="ECO:0007669"/>
    <property type="project" value="TreeGrafter"/>
</dbReference>
<dbReference type="SMART" id="SM00360">
    <property type="entry name" value="RRM"/>
    <property type="match status" value="1"/>
</dbReference>
<dbReference type="InterPro" id="IPR012677">
    <property type="entry name" value="Nucleotide-bd_a/b_plait_sf"/>
</dbReference>
<dbReference type="Pfam" id="PF12220">
    <property type="entry name" value="U1snRNP70_N"/>
    <property type="match status" value="1"/>
</dbReference>
<sequence>MTDKLPPQLLQLFAPRPPLRWVEPTDHPPEKRFTRAITGVVECLGELQKYKETDQYTPTESWLEARDRKSEEKKAAIKKLLQGGPDEFNPSEDPNIRGNALSTMVVSRLSYDADERDLERHFGRFGSIERIRVICDTRAHEKPNKKKKPHRGYAFIVFERESDMQAAVRTCDGDRIRGRAIKTDVERGRTVHGWKPRRLGGGLGGRGYTKLMPSRPVGPRGFGDGFRGGYRGFDGGRPRGGGRGGRGGFRGDFGGPRDRNSFGPPVAHLPAQDLIDATATAAFRDPASIREDLDALTTGLAANVKVAGLATATADDGPAVTWNRLGVVTVVGIATGEETATATETATVIGIGEAGIVATMIGRERMTTGSEPTKEEGTTIPGKCLVTNPCANTYWTAAPIPAW</sequence>
<dbReference type="InterPro" id="IPR051183">
    <property type="entry name" value="U1_U11-U12_snRNP_70-35kDa"/>
</dbReference>
<dbReference type="PROSITE" id="PS50102">
    <property type="entry name" value="RRM"/>
    <property type="match status" value="1"/>
</dbReference>
<protein>
    <recommendedName>
        <fullName evidence="3">U1 small nuclear ribonucleoprotein 70 kDa</fullName>
    </recommendedName>
</protein>
<dbReference type="AlphaFoldDB" id="A0A8H4LXL9"/>
<evidence type="ECO:0000256" key="2">
    <source>
        <dbReference type="ARBA" id="ARBA00004642"/>
    </source>
</evidence>
<dbReference type="FunFam" id="3.30.70.330:FF:001585">
    <property type="entry name" value="U1 small nuclear ribonucleoprotein 70 kDa"/>
    <property type="match status" value="1"/>
</dbReference>
<proteinExistence type="predicted"/>
<evidence type="ECO:0000256" key="7">
    <source>
        <dbReference type="PROSITE-ProRule" id="PRU00176"/>
    </source>
</evidence>
<evidence type="ECO:0000313" key="11">
    <source>
        <dbReference type="Proteomes" id="UP000557566"/>
    </source>
</evidence>